<gene>
    <name evidence="2" type="ORF">BN1012_Phect2321</name>
</gene>
<sequence length="183" mass="20160">MSGSDPFEDNAPKAAALATTYQRQAGEMMVYGGTFFGLFFLLGGVMSGTLALFALAAAMLGAAFYFYPMIRTEKAQLRIEAKGFFLDGLGWLPWTGIRDVRMYDRSVRTIRNAHLELALAAPAEEILLSDDKPDSMRVLMAKTWTLKRGKDGSANSTIVIRLEPLRATPEEILAAMRRYLPGA</sequence>
<protein>
    <submittedName>
        <fullName evidence="2">Uncharacterized protein</fullName>
    </submittedName>
</protein>
<dbReference type="STRING" id="1458461.BN1012_Phect2321"/>
<keyword evidence="1" id="KW-0472">Membrane</keyword>
<keyword evidence="1" id="KW-0812">Transmembrane</keyword>
<accession>X5MGE7</accession>
<proteinExistence type="predicted"/>
<reference evidence="2 3" key="1">
    <citation type="journal article" date="2014" name="Front. Genet.">
        <title>Genome and metabolic network of "Candidatus Phaeomarinobacter ectocarpi" Ec32, a new candidate genus of Alphaproteobacteria frequently associated with brown algae.</title>
        <authorList>
            <person name="Dittami S.M."/>
            <person name="Barbeyron T."/>
            <person name="Boyen C."/>
            <person name="Cambefort J."/>
            <person name="Collet G."/>
            <person name="Delage L."/>
            <person name="Gobet A."/>
            <person name="Groisillier A."/>
            <person name="Leblanc C."/>
            <person name="Michel G."/>
            <person name="Scornet D."/>
            <person name="Siegel A."/>
            <person name="Tapia J.E."/>
            <person name="Tonon T."/>
        </authorList>
    </citation>
    <scope>NUCLEOTIDE SEQUENCE [LARGE SCALE GENOMIC DNA]</scope>
    <source>
        <strain evidence="2 3">Ec32</strain>
    </source>
</reference>
<keyword evidence="3" id="KW-1185">Reference proteome</keyword>
<dbReference type="HOGENOM" id="CLU_124913_0_0_5"/>
<keyword evidence="1" id="KW-1133">Transmembrane helix</keyword>
<evidence type="ECO:0000313" key="2">
    <source>
        <dbReference type="EMBL" id="CDO60534.1"/>
    </source>
</evidence>
<dbReference type="RefSeq" id="WP_052534502.1">
    <property type="nucleotide sequence ID" value="NZ_HG966617.1"/>
</dbReference>
<dbReference type="OrthoDB" id="8447463at2"/>
<dbReference type="KEGG" id="pect:BN1012_Phect2321"/>
<feature type="transmembrane region" description="Helical" evidence="1">
    <location>
        <begin position="38"/>
        <end position="67"/>
    </location>
</feature>
<evidence type="ECO:0000256" key="1">
    <source>
        <dbReference type="SAM" id="Phobius"/>
    </source>
</evidence>
<dbReference type="Proteomes" id="UP000032160">
    <property type="component" value="Chromosome I"/>
</dbReference>
<dbReference type="EMBL" id="HG966617">
    <property type="protein sequence ID" value="CDO60534.1"/>
    <property type="molecule type" value="Genomic_DNA"/>
</dbReference>
<organism evidence="2 3">
    <name type="scientific">Candidatus Phaeomarinibacter ectocarpi</name>
    <dbReference type="NCBI Taxonomy" id="1458461"/>
    <lineage>
        <taxon>Bacteria</taxon>
        <taxon>Pseudomonadati</taxon>
        <taxon>Pseudomonadota</taxon>
        <taxon>Alphaproteobacteria</taxon>
        <taxon>Hyphomicrobiales</taxon>
        <taxon>Parvibaculaceae</taxon>
        <taxon>Candidatus Phaeomarinibacter</taxon>
    </lineage>
</organism>
<evidence type="ECO:0000313" key="3">
    <source>
        <dbReference type="Proteomes" id="UP000032160"/>
    </source>
</evidence>
<name>X5MGE7_9HYPH</name>
<dbReference type="AlphaFoldDB" id="X5MGE7"/>